<keyword evidence="6" id="KW-0732">Signal</keyword>
<feature type="region of interest" description="Disordered" evidence="4">
    <location>
        <begin position="48"/>
        <end position="67"/>
    </location>
</feature>
<comment type="caution">
    <text evidence="7">The sequence shown here is derived from an EMBL/GenBank/DDBJ whole genome shotgun (WGS) entry which is preliminary data.</text>
</comment>
<dbReference type="InterPro" id="IPR011701">
    <property type="entry name" value="MFS"/>
</dbReference>
<keyword evidence="5" id="KW-1133">Transmembrane helix</keyword>
<feature type="transmembrane region" description="Helical" evidence="5">
    <location>
        <begin position="135"/>
        <end position="153"/>
    </location>
</feature>
<dbReference type="GO" id="GO:0016020">
    <property type="term" value="C:membrane"/>
    <property type="evidence" value="ECO:0007669"/>
    <property type="project" value="UniProtKB-SubCell"/>
</dbReference>
<dbReference type="GO" id="GO:0022857">
    <property type="term" value="F:transmembrane transporter activity"/>
    <property type="evidence" value="ECO:0007669"/>
    <property type="project" value="InterPro"/>
</dbReference>
<feature type="transmembrane region" description="Helical" evidence="5">
    <location>
        <begin position="165"/>
        <end position="186"/>
    </location>
</feature>
<evidence type="ECO:0000256" key="6">
    <source>
        <dbReference type="SAM" id="SignalP"/>
    </source>
</evidence>
<feature type="transmembrane region" description="Helical" evidence="5">
    <location>
        <begin position="104"/>
        <end position="123"/>
    </location>
</feature>
<feature type="chain" id="PRO_5003383351" description="Major facilitator superfamily (MFS) profile domain-containing protein" evidence="6">
    <location>
        <begin position="17"/>
        <end position="205"/>
    </location>
</feature>
<keyword evidence="3" id="KW-0325">Glycoprotein</keyword>
<proteinExistence type="inferred from homology"/>
<keyword evidence="5" id="KW-0812">Transmembrane</keyword>
<dbReference type="Gene3D" id="1.20.1250.20">
    <property type="entry name" value="MFS general substrate transporter like domains"/>
    <property type="match status" value="1"/>
</dbReference>
<evidence type="ECO:0000256" key="2">
    <source>
        <dbReference type="ARBA" id="ARBA00006727"/>
    </source>
</evidence>
<name>F9FIN9_FUSOF</name>
<accession>F9FIN9</accession>
<evidence type="ECO:0000313" key="7">
    <source>
        <dbReference type="EMBL" id="EGU83268.1"/>
    </source>
</evidence>
<evidence type="ECO:0000256" key="3">
    <source>
        <dbReference type="ARBA" id="ARBA00023180"/>
    </source>
</evidence>
<dbReference type="InterPro" id="IPR050327">
    <property type="entry name" value="Proton-linked_MCT"/>
</dbReference>
<comment type="similarity">
    <text evidence="2">Belongs to the major facilitator superfamily. Monocarboxylate porter (TC 2.A.1.13) family.</text>
</comment>
<dbReference type="EMBL" id="AFQF01001883">
    <property type="protein sequence ID" value="EGU83268.1"/>
    <property type="molecule type" value="Genomic_DNA"/>
</dbReference>
<comment type="subcellular location">
    <subcellularLocation>
        <location evidence="1">Membrane</location>
        <topology evidence="1">Multi-pass membrane protein</topology>
    </subcellularLocation>
</comment>
<keyword evidence="5" id="KW-0472">Membrane</keyword>
<sequence length="205" mass="22311">MNLFLCLLLIPIVLLAIRVRSIGSAFSSTYYRAKSFINDISGKMHSSTISDSPELESNKPNENNDRVPLMEEREPGLVWLARSCCSFALLVTSTLMFKDQSSSALAWITTLHIFMLFMLGPAVGKMIDVYGCRKTLLPFSIMAVFSVCMLSLCTQYWQVMLTQGVAFGLAAAGLSLPAMATATQWFSTKKGLAVGIVSAGSSLVT</sequence>
<evidence type="ECO:0000256" key="1">
    <source>
        <dbReference type="ARBA" id="ARBA00004141"/>
    </source>
</evidence>
<evidence type="ECO:0008006" key="8">
    <source>
        <dbReference type="Google" id="ProtNLM"/>
    </source>
</evidence>
<evidence type="ECO:0000256" key="5">
    <source>
        <dbReference type="SAM" id="Phobius"/>
    </source>
</evidence>
<feature type="signal peptide" evidence="6">
    <location>
        <begin position="1"/>
        <end position="16"/>
    </location>
</feature>
<gene>
    <name evidence="7" type="ORF">FOXB_06268</name>
</gene>
<feature type="compositionally biased region" description="Basic and acidic residues" evidence="4">
    <location>
        <begin position="56"/>
        <end position="67"/>
    </location>
</feature>
<dbReference type="AlphaFoldDB" id="F9FIN9"/>
<dbReference type="SUPFAM" id="SSF103473">
    <property type="entry name" value="MFS general substrate transporter"/>
    <property type="match status" value="1"/>
</dbReference>
<protein>
    <recommendedName>
        <fullName evidence="8">Major facilitator superfamily (MFS) profile domain-containing protein</fullName>
    </recommendedName>
</protein>
<dbReference type="InterPro" id="IPR036259">
    <property type="entry name" value="MFS_trans_sf"/>
</dbReference>
<dbReference type="Pfam" id="PF07690">
    <property type="entry name" value="MFS_1"/>
    <property type="match status" value="1"/>
</dbReference>
<dbReference type="PANTHER" id="PTHR11360:SF234">
    <property type="entry name" value="MFS-TYPE TRANSPORTER DBAD-RELATED"/>
    <property type="match status" value="1"/>
</dbReference>
<dbReference type="PANTHER" id="PTHR11360">
    <property type="entry name" value="MONOCARBOXYLATE TRANSPORTER"/>
    <property type="match status" value="1"/>
</dbReference>
<organism evidence="7">
    <name type="scientific">Fusarium oxysporum (strain Fo5176)</name>
    <name type="common">Fusarium vascular wilt</name>
    <dbReference type="NCBI Taxonomy" id="660025"/>
    <lineage>
        <taxon>Eukaryota</taxon>
        <taxon>Fungi</taxon>
        <taxon>Dikarya</taxon>
        <taxon>Ascomycota</taxon>
        <taxon>Pezizomycotina</taxon>
        <taxon>Sordariomycetes</taxon>
        <taxon>Hypocreomycetidae</taxon>
        <taxon>Hypocreales</taxon>
        <taxon>Nectriaceae</taxon>
        <taxon>Fusarium</taxon>
        <taxon>Fusarium oxysporum species complex</taxon>
    </lineage>
</organism>
<evidence type="ECO:0000256" key="4">
    <source>
        <dbReference type="SAM" id="MobiDB-lite"/>
    </source>
</evidence>
<dbReference type="OrthoDB" id="5667at2759"/>
<reference evidence="7" key="1">
    <citation type="journal article" date="2012" name="Mol. Plant Microbe Interact.">
        <title>A highly conserved effector in Fusarium oxysporum is required for full virulence on Arabidopsis.</title>
        <authorList>
            <person name="Thatcher L.F."/>
            <person name="Gardiner D.M."/>
            <person name="Kazan K."/>
            <person name="Manners J."/>
        </authorList>
    </citation>
    <scope>NUCLEOTIDE SEQUENCE [LARGE SCALE GENOMIC DNA]</scope>
    <source>
        <strain evidence="7">Fo5176</strain>
    </source>
</reference>